<protein>
    <submittedName>
        <fullName evidence="2">Uncharacterized protein</fullName>
    </submittedName>
</protein>
<organism evidence="2">
    <name type="scientific">Collinsella intestinalis</name>
    <dbReference type="NCBI Taxonomy" id="147207"/>
    <lineage>
        <taxon>Bacteria</taxon>
        <taxon>Bacillati</taxon>
        <taxon>Actinomycetota</taxon>
        <taxon>Coriobacteriia</taxon>
        <taxon>Coriobacteriales</taxon>
        <taxon>Coriobacteriaceae</taxon>
        <taxon>Collinsella</taxon>
    </lineage>
</organism>
<dbReference type="AlphaFoldDB" id="A0A6N3B1L2"/>
<gene>
    <name evidence="2" type="ORF">CILFYP54_00387</name>
</gene>
<evidence type="ECO:0000256" key="1">
    <source>
        <dbReference type="SAM" id="MobiDB-lite"/>
    </source>
</evidence>
<name>A0A6N3B1L2_9ACTN</name>
<feature type="compositionally biased region" description="Acidic residues" evidence="1">
    <location>
        <begin position="116"/>
        <end position="125"/>
    </location>
</feature>
<accession>A0A6N3B1L2</accession>
<sequence>MTIEYVLWIVSIALAVGTLGFQTCSEFHARSEAREEAPLVGVVDDVEIVSDGGLLASGQDIYLQIDDEVYKYVSEDPVPAEGSIIEYRVVDDHVFDVEKIDVGDEDARNGGVSVAGEDDQGGPRR</sequence>
<dbReference type="EMBL" id="CACRTN010000012">
    <property type="protein sequence ID" value="VYT95850.1"/>
    <property type="molecule type" value="Genomic_DNA"/>
</dbReference>
<feature type="region of interest" description="Disordered" evidence="1">
    <location>
        <begin position="105"/>
        <end position="125"/>
    </location>
</feature>
<reference evidence="2" key="1">
    <citation type="submission" date="2019-11" db="EMBL/GenBank/DDBJ databases">
        <authorList>
            <person name="Feng L."/>
        </authorList>
    </citation>
    <scope>NUCLEOTIDE SEQUENCE</scope>
    <source>
        <strain evidence="2">CintestinalisLFYP54</strain>
    </source>
</reference>
<evidence type="ECO:0000313" key="2">
    <source>
        <dbReference type="EMBL" id="VYT95850.1"/>
    </source>
</evidence>
<proteinExistence type="predicted"/>